<dbReference type="GeneID" id="35766464"/>
<dbReference type="PROSITE" id="PS50206">
    <property type="entry name" value="RHODANESE_3"/>
    <property type="match status" value="1"/>
</dbReference>
<dbReference type="SUPFAM" id="SSF52821">
    <property type="entry name" value="Rhodanese/Cell cycle control phosphatase"/>
    <property type="match status" value="1"/>
</dbReference>
<feature type="domain" description="Rhodanese" evidence="1">
    <location>
        <begin position="29"/>
        <end position="107"/>
    </location>
</feature>
<accession>A0A3L8GGW3</accession>
<dbReference type="PANTHER" id="PTHR43031">
    <property type="entry name" value="FAD-DEPENDENT OXIDOREDUCTASE"/>
    <property type="match status" value="1"/>
</dbReference>
<dbReference type="InterPro" id="IPR050229">
    <property type="entry name" value="GlpE_sulfurtransferase"/>
</dbReference>
<dbReference type="AlphaFoldDB" id="A0A3L8GGW3"/>
<dbReference type="InterPro" id="IPR001763">
    <property type="entry name" value="Rhodanese-like_dom"/>
</dbReference>
<dbReference type="InterPro" id="IPR036873">
    <property type="entry name" value="Rhodanese-like_dom_sf"/>
</dbReference>
<reference evidence="2 3" key="1">
    <citation type="submission" date="2018-06" db="EMBL/GenBank/DDBJ databases">
        <title>Mutators as drivers of adaptation in pathogenic bacteria and a risk factor for host jumps and vaccine escape.</title>
        <authorList>
            <person name="Barnes A.C."/>
            <person name="Silayeva O."/>
        </authorList>
    </citation>
    <scope>NUCLEOTIDE SEQUENCE [LARGE SCALE GENOMIC DNA]</scope>
    <source>
        <strain evidence="2 3">QMA0445</strain>
    </source>
</reference>
<evidence type="ECO:0000313" key="2">
    <source>
        <dbReference type="EMBL" id="RLU55568.1"/>
    </source>
</evidence>
<evidence type="ECO:0000313" key="3">
    <source>
        <dbReference type="Proteomes" id="UP000269148"/>
    </source>
</evidence>
<protein>
    <submittedName>
        <fullName evidence="2">Rhodanese-like domain-containing protein</fullName>
    </submittedName>
</protein>
<dbReference type="OrthoDB" id="9800872at2"/>
<dbReference type="CDD" id="cd00158">
    <property type="entry name" value="RHOD"/>
    <property type="match status" value="1"/>
</dbReference>
<comment type="caution">
    <text evidence="2">The sequence shown here is derived from an EMBL/GenBank/DDBJ whole genome shotgun (WGS) entry which is preliminary data.</text>
</comment>
<proteinExistence type="predicted"/>
<sequence>MKEVTTMTLMQWFQKQESISTQELEKLIKEGNVKLIDVRTKQEFQNTHIKGAQNIPLSSISQYKGNKKQIHYVICQSGIRSKKACQMLTKAGYSTINVKGGMSSWDGSKV</sequence>
<organism evidence="2 3">
    <name type="scientific">Streptococcus iniae</name>
    <name type="common">Streptococcus shiloi</name>
    <dbReference type="NCBI Taxonomy" id="1346"/>
    <lineage>
        <taxon>Bacteria</taxon>
        <taxon>Bacillati</taxon>
        <taxon>Bacillota</taxon>
        <taxon>Bacilli</taxon>
        <taxon>Lactobacillales</taxon>
        <taxon>Streptococcaceae</taxon>
        <taxon>Streptococcus</taxon>
    </lineage>
</organism>
<dbReference type="Proteomes" id="UP000269148">
    <property type="component" value="Unassembled WGS sequence"/>
</dbReference>
<dbReference type="STRING" id="1346.BMF34_08345"/>
<evidence type="ECO:0000259" key="1">
    <source>
        <dbReference type="PROSITE" id="PS50206"/>
    </source>
</evidence>
<dbReference type="EMBL" id="QLQD01000074">
    <property type="protein sequence ID" value="RLU55568.1"/>
    <property type="molecule type" value="Genomic_DNA"/>
</dbReference>
<dbReference type="PANTHER" id="PTHR43031:SF17">
    <property type="entry name" value="SULFURTRANSFERASE YTWF-RELATED"/>
    <property type="match status" value="1"/>
</dbReference>
<dbReference type="SMART" id="SM00450">
    <property type="entry name" value="RHOD"/>
    <property type="match status" value="1"/>
</dbReference>
<gene>
    <name evidence="2" type="ORF">DIY07_08445</name>
</gene>
<dbReference type="RefSeq" id="WP_003101999.1">
    <property type="nucleotide sequence ID" value="NZ_CP010783.1"/>
</dbReference>
<dbReference type="Gene3D" id="3.40.250.10">
    <property type="entry name" value="Rhodanese-like domain"/>
    <property type="match status" value="1"/>
</dbReference>
<dbReference type="Pfam" id="PF00581">
    <property type="entry name" value="Rhodanese"/>
    <property type="match status" value="1"/>
</dbReference>
<name>A0A3L8GGW3_STRIN</name>